<evidence type="ECO:0000256" key="10">
    <source>
        <dbReference type="ARBA" id="ARBA00024323"/>
    </source>
</evidence>
<keyword evidence="4" id="KW-1000">Mitochondrion outer membrane</keyword>
<dbReference type="InterPro" id="IPR000872">
    <property type="entry name" value="Tafazzin"/>
</dbReference>
<evidence type="ECO:0000256" key="13">
    <source>
        <dbReference type="SAM" id="MobiDB-lite"/>
    </source>
</evidence>
<keyword evidence="6" id="KW-0443">Lipid metabolism</keyword>
<gene>
    <name evidence="15" type="ORF">Micbo1qcDRAFT_156691</name>
</gene>
<keyword evidence="16" id="KW-1185">Reference proteome</keyword>
<dbReference type="STRING" id="196109.A0A136JKR7"/>
<feature type="compositionally biased region" description="Polar residues" evidence="13">
    <location>
        <begin position="1"/>
        <end position="12"/>
    </location>
</feature>
<evidence type="ECO:0000256" key="2">
    <source>
        <dbReference type="ARBA" id="ARBA00010524"/>
    </source>
</evidence>
<evidence type="ECO:0000313" key="15">
    <source>
        <dbReference type="EMBL" id="KXJ97717.1"/>
    </source>
</evidence>
<protein>
    <recommendedName>
        <fullName evidence="12">Tafazzin family protein</fullName>
    </recommendedName>
</protein>
<dbReference type="Pfam" id="PF01553">
    <property type="entry name" value="Acyltransferase"/>
    <property type="match status" value="1"/>
</dbReference>
<organism evidence="15 16">
    <name type="scientific">Microdochium bolleyi</name>
    <dbReference type="NCBI Taxonomy" id="196109"/>
    <lineage>
        <taxon>Eukaryota</taxon>
        <taxon>Fungi</taxon>
        <taxon>Dikarya</taxon>
        <taxon>Ascomycota</taxon>
        <taxon>Pezizomycotina</taxon>
        <taxon>Sordariomycetes</taxon>
        <taxon>Xylariomycetidae</taxon>
        <taxon>Xylariales</taxon>
        <taxon>Microdochiaceae</taxon>
        <taxon>Microdochium</taxon>
    </lineage>
</organism>
<dbReference type="GO" id="GO:0007007">
    <property type="term" value="P:inner mitochondrial membrane organization"/>
    <property type="evidence" value="ECO:0007669"/>
    <property type="project" value="TreeGrafter"/>
</dbReference>
<dbReference type="Proteomes" id="UP000070501">
    <property type="component" value="Unassembled WGS sequence"/>
</dbReference>
<keyword evidence="5" id="KW-0999">Mitochondrion inner membrane</keyword>
<keyword evidence="3" id="KW-0808">Transferase</keyword>
<evidence type="ECO:0000256" key="5">
    <source>
        <dbReference type="ARBA" id="ARBA00022792"/>
    </source>
</evidence>
<evidence type="ECO:0000256" key="8">
    <source>
        <dbReference type="ARBA" id="ARBA00023136"/>
    </source>
</evidence>
<dbReference type="GO" id="GO:0047184">
    <property type="term" value="F:1-acylglycerophosphocholine O-acyltransferase activity"/>
    <property type="evidence" value="ECO:0007669"/>
    <property type="project" value="TreeGrafter"/>
</dbReference>
<dbReference type="EMBL" id="KQ964245">
    <property type="protein sequence ID" value="KXJ97717.1"/>
    <property type="molecule type" value="Genomic_DNA"/>
</dbReference>
<keyword evidence="7" id="KW-0496">Mitochondrion</keyword>
<comment type="subcellular location">
    <subcellularLocation>
        <location evidence="1">Mitochondrion inner membrane</location>
        <topology evidence="1">Peripheral membrane protein</topology>
        <orientation evidence="1">Intermembrane side</orientation>
    </subcellularLocation>
    <subcellularLocation>
        <location evidence="10">Mitochondrion outer membrane</location>
        <topology evidence="10">Peripheral membrane protein</topology>
        <orientation evidence="10">Intermembrane side</orientation>
    </subcellularLocation>
</comment>
<evidence type="ECO:0000256" key="11">
    <source>
        <dbReference type="ARBA" id="ARBA00047906"/>
    </source>
</evidence>
<reference evidence="16" key="1">
    <citation type="submission" date="2016-02" db="EMBL/GenBank/DDBJ databases">
        <title>Draft genome sequence of Microdochium bolleyi, a fungal endophyte of beachgrass.</title>
        <authorList>
            <consortium name="DOE Joint Genome Institute"/>
            <person name="David A.S."/>
            <person name="May G."/>
            <person name="Haridas S."/>
            <person name="Lim J."/>
            <person name="Wang M."/>
            <person name="Labutti K."/>
            <person name="Lipzen A."/>
            <person name="Barry K."/>
            <person name="Grigoriev I.V."/>
        </authorList>
    </citation>
    <scope>NUCLEOTIDE SEQUENCE [LARGE SCALE GENOMIC DNA]</scope>
    <source>
        <strain evidence="16">J235TASD1</strain>
    </source>
</reference>
<comment type="similarity">
    <text evidence="2 12">Belongs to the taffazin family.</text>
</comment>
<dbReference type="InterPro" id="IPR002123">
    <property type="entry name" value="Plipid/glycerol_acylTrfase"/>
</dbReference>
<dbReference type="InParanoid" id="A0A136JKR7"/>
<dbReference type="FunCoup" id="A0A136JKR7">
    <property type="interactions" value="109"/>
</dbReference>
<dbReference type="AlphaFoldDB" id="A0A136JKR7"/>
<sequence length="394" mass="44375">MTANDNQRTAPASSMPVPGQQDQPSLPARLASSATITFITAVCRTYLYGLNTVEVTGLDRFLDILDEREDPATRRRGLITVSNHVSILDDPIMWGVLPLKYVMNPGNSRWGLGAHDICFKNRPLEWFFAAGQVLPTHRVHHSQNGGLFQPTMAQAIRLLSSQPFKTHPATPTLESSSPAASRIPDPFTDGGLTFTSNGHDRFDAPSRYTRNRHSWVHVFPEAMIHQQPQMYMRYFKWGVSRLILESEPMPDLLPVFIDGTQRVMAEDRTFPRFLPRAGVTFRMAFGELVDMEDRFGDLRSAWQDLVRKHTAGADGNAKVLVMGELTDELKYGAEAVALRIEVTRRVREEVAKLRKDMGYPDEKPGLELAETWAQETIKENVKSGVDDSLEGKRR</sequence>
<name>A0A136JKR7_9PEZI</name>
<dbReference type="PANTHER" id="PTHR12497">
    <property type="entry name" value="TAZ PROTEIN TAFAZZIN"/>
    <property type="match status" value="1"/>
</dbReference>
<feature type="region of interest" description="Disordered" evidence="13">
    <location>
        <begin position="1"/>
        <end position="26"/>
    </location>
</feature>
<keyword evidence="8" id="KW-0472">Membrane</keyword>
<evidence type="ECO:0000256" key="7">
    <source>
        <dbReference type="ARBA" id="ARBA00023128"/>
    </source>
</evidence>
<evidence type="ECO:0000256" key="9">
    <source>
        <dbReference type="ARBA" id="ARBA00023315"/>
    </source>
</evidence>
<evidence type="ECO:0000256" key="6">
    <source>
        <dbReference type="ARBA" id="ARBA00023098"/>
    </source>
</evidence>
<dbReference type="OrthoDB" id="193467at2759"/>
<evidence type="ECO:0000256" key="12">
    <source>
        <dbReference type="RuleBase" id="RU365062"/>
    </source>
</evidence>
<accession>A0A136JKR7</accession>
<evidence type="ECO:0000256" key="3">
    <source>
        <dbReference type="ARBA" id="ARBA00022679"/>
    </source>
</evidence>
<proteinExistence type="inferred from homology"/>
<dbReference type="GO" id="GO:0005743">
    <property type="term" value="C:mitochondrial inner membrane"/>
    <property type="evidence" value="ECO:0007669"/>
    <property type="project" value="UniProtKB-SubCell"/>
</dbReference>
<evidence type="ECO:0000256" key="1">
    <source>
        <dbReference type="ARBA" id="ARBA00004137"/>
    </source>
</evidence>
<keyword evidence="9" id="KW-0012">Acyltransferase</keyword>
<evidence type="ECO:0000259" key="14">
    <source>
        <dbReference type="SMART" id="SM00563"/>
    </source>
</evidence>
<comment type="catalytic activity">
    <reaction evidence="11">
        <text>1'-[1,2-diacyl-sn-glycero-3-phospho],3'-[1-acyl-sn-glycero-3-phospho]-glycerol + a 1,2-diacyl-sn-glycero-3-phosphocholine = a cardiolipin + a 1-acyl-sn-glycero-3-phosphocholine</text>
        <dbReference type="Rhea" id="RHEA:33731"/>
        <dbReference type="ChEBI" id="CHEBI:57643"/>
        <dbReference type="ChEBI" id="CHEBI:58168"/>
        <dbReference type="ChEBI" id="CHEBI:62237"/>
        <dbReference type="ChEBI" id="CHEBI:64743"/>
    </reaction>
    <physiologicalReaction direction="left-to-right" evidence="11">
        <dbReference type="Rhea" id="RHEA:33732"/>
    </physiologicalReaction>
    <physiologicalReaction direction="right-to-left" evidence="11">
        <dbReference type="Rhea" id="RHEA:33733"/>
    </physiologicalReaction>
</comment>
<dbReference type="PANTHER" id="PTHR12497:SF0">
    <property type="entry name" value="TAFAZZIN"/>
    <property type="match status" value="1"/>
</dbReference>
<evidence type="ECO:0000256" key="4">
    <source>
        <dbReference type="ARBA" id="ARBA00022787"/>
    </source>
</evidence>
<dbReference type="SMART" id="SM00563">
    <property type="entry name" value="PlsC"/>
    <property type="match status" value="1"/>
</dbReference>
<dbReference type="PRINTS" id="PR00979">
    <property type="entry name" value="TAFAZZIN"/>
</dbReference>
<dbReference type="GO" id="GO:0005741">
    <property type="term" value="C:mitochondrial outer membrane"/>
    <property type="evidence" value="ECO:0007669"/>
    <property type="project" value="UniProtKB-SubCell"/>
</dbReference>
<evidence type="ECO:0000313" key="16">
    <source>
        <dbReference type="Proteomes" id="UP000070501"/>
    </source>
</evidence>
<dbReference type="GO" id="GO:0035965">
    <property type="term" value="P:cardiolipin acyl-chain remodeling"/>
    <property type="evidence" value="ECO:0007669"/>
    <property type="project" value="TreeGrafter"/>
</dbReference>
<feature type="domain" description="Phospholipid/glycerol acyltransferase" evidence="14">
    <location>
        <begin position="78"/>
        <end position="260"/>
    </location>
</feature>